<dbReference type="EC" id="3.1.3.3" evidence="3"/>
<keyword evidence="4" id="KW-0028">Amino-acid biosynthesis</keyword>
<dbReference type="RefSeq" id="WP_161939676.1">
    <property type="nucleotide sequence ID" value="NZ_FWYE01000002.1"/>
</dbReference>
<dbReference type="NCBIfam" id="TIGR01488">
    <property type="entry name" value="HAD-SF-IB"/>
    <property type="match status" value="1"/>
</dbReference>
<protein>
    <recommendedName>
        <fullName evidence="3">phosphoserine phosphatase</fullName>
        <ecNumber evidence="3">3.1.3.3</ecNumber>
    </recommendedName>
</protein>
<dbReference type="PANTHER" id="PTHR43344:SF2">
    <property type="entry name" value="PHOSPHOSERINE PHOSPHATASE"/>
    <property type="match status" value="1"/>
</dbReference>
<reference evidence="9 10" key="1">
    <citation type="submission" date="2017-04" db="EMBL/GenBank/DDBJ databases">
        <authorList>
            <person name="Varghese N."/>
            <person name="Submissions S."/>
        </authorList>
    </citation>
    <scope>NUCLEOTIDE SEQUENCE [LARGE SCALE GENOMIC DNA]</scope>
    <source>
        <strain evidence="9 10">DSM 9789</strain>
    </source>
</reference>
<name>A0A8G2FWV3_PICTO</name>
<keyword evidence="5" id="KW-0479">Metal-binding</keyword>
<comment type="cofactor">
    <cofactor evidence="1">
        <name>Mg(2+)</name>
        <dbReference type="ChEBI" id="CHEBI:18420"/>
    </cofactor>
</comment>
<keyword evidence="6" id="KW-0378">Hydrolase</keyword>
<keyword evidence="7" id="KW-0460">Magnesium</keyword>
<comment type="caution">
    <text evidence="9">The sequence shown here is derived from an EMBL/GenBank/DDBJ whole genome shotgun (WGS) entry which is preliminary data.</text>
</comment>
<dbReference type="Pfam" id="PF12710">
    <property type="entry name" value="HAD"/>
    <property type="match status" value="1"/>
</dbReference>
<evidence type="ECO:0000313" key="9">
    <source>
        <dbReference type="EMBL" id="SMD30977.1"/>
    </source>
</evidence>
<keyword evidence="10" id="KW-1185">Reference proteome</keyword>
<dbReference type="GO" id="GO:0036424">
    <property type="term" value="F:L-phosphoserine phosphatase activity"/>
    <property type="evidence" value="ECO:0007669"/>
    <property type="project" value="TreeGrafter"/>
</dbReference>
<dbReference type="InterPro" id="IPR006386">
    <property type="entry name" value="HAD-SF_hydro_IB_PSP-like_arc"/>
</dbReference>
<dbReference type="InterPro" id="IPR023214">
    <property type="entry name" value="HAD_sf"/>
</dbReference>
<evidence type="ECO:0000256" key="2">
    <source>
        <dbReference type="ARBA" id="ARBA00005135"/>
    </source>
</evidence>
<dbReference type="NCBIfam" id="TIGR01491">
    <property type="entry name" value="HAD-SF-IB-PSPlk"/>
    <property type="match status" value="1"/>
</dbReference>
<dbReference type="Gene3D" id="3.40.50.1000">
    <property type="entry name" value="HAD superfamily/HAD-like"/>
    <property type="match status" value="1"/>
</dbReference>
<evidence type="ECO:0000256" key="7">
    <source>
        <dbReference type="ARBA" id="ARBA00022842"/>
    </source>
</evidence>
<sequence length="210" mass="24284">MKLIVFDMDGVLTKEKSSWNYVHRALGVDNSKNFDLYRSGRISYSEFFDRDIELWLKKYGKIRRERIIEILKRIELQDNIDQLICFLKECNAVTAIVSGGIYWLAEIINDRLKFNEIYANDIMTDDHGYIIKKGKIMVDPMKKGDVIKLIEKKHCIKPDDAIAIGDSYSDISMKTACSKFISFNGDELINSMSDYSAKSMLDLIDILNKI</sequence>
<dbReference type="GO" id="GO:0000287">
    <property type="term" value="F:magnesium ion binding"/>
    <property type="evidence" value="ECO:0007669"/>
    <property type="project" value="TreeGrafter"/>
</dbReference>
<keyword evidence="8" id="KW-0718">Serine biosynthesis</keyword>
<evidence type="ECO:0000313" key="10">
    <source>
        <dbReference type="Proteomes" id="UP000192315"/>
    </source>
</evidence>
<dbReference type="InterPro" id="IPR050582">
    <property type="entry name" value="HAD-like_SerB"/>
</dbReference>
<dbReference type="GO" id="GO:0006564">
    <property type="term" value="P:L-serine biosynthetic process"/>
    <property type="evidence" value="ECO:0007669"/>
    <property type="project" value="UniProtKB-KW"/>
</dbReference>
<dbReference type="EMBL" id="FWYE01000002">
    <property type="protein sequence ID" value="SMD30977.1"/>
    <property type="molecule type" value="Genomic_DNA"/>
</dbReference>
<proteinExistence type="predicted"/>
<evidence type="ECO:0000256" key="8">
    <source>
        <dbReference type="ARBA" id="ARBA00023299"/>
    </source>
</evidence>
<dbReference type="GO" id="GO:0005737">
    <property type="term" value="C:cytoplasm"/>
    <property type="evidence" value="ECO:0007669"/>
    <property type="project" value="TreeGrafter"/>
</dbReference>
<dbReference type="Proteomes" id="UP000192315">
    <property type="component" value="Unassembled WGS sequence"/>
</dbReference>
<gene>
    <name evidence="9" type="ORF">SAMN02745355_0895</name>
</gene>
<dbReference type="SUPFAM" id="SSF56784">
    <property type="entry name" value="HAD-like"/>
    <property type="match status" value="1"/>
</dbReference>
<evidence type="ECO:0000256" key="3">
    <source>
        <dbReference type="ARBA" id="ARBA00012640"/>
    </source>
</evidence>
<evidence type="ECO:0000256" key="6">
    <source>
        <dbReference type="ARBA" id="ARBA00022801"/>
    </source>
</evidence>
<accession>A0A8G2FWV3</accession>
<dbReference type="PANTHER" id="PTHR43344">
    <property type="entry name" value="PHOSPHOSERINE PHOSPHATASE"/>
    <property type="match status" value="1"/>
</dbReference>
<organism evidence="9 10">
    <name type="scientific">Picrophilus torridus (strain ATCC 700027 / DSM 9790 / JCM 10055 / NBRC 100828 / KAW 2/3)</name>
    <dbReference type="NCBI Taxonomy" id="1122961"/>
    <lineage>
        <taxon>Archaea</taxon>
        <taxon>Methanobacteriati</taxon>
        <taxon>Thermoplasmatota</taxon>
        <taxon>Thermoplasmata</taxon>
        <taxon>Thermoplasmatales</taxon>
        <taxon>Picrophilaceae</taxon>
        <taxon>Picrophilus</taxon>
    </lineage>
</organism>
<dbReference type="AlphaFoldDB" id="A0A8G2FWV3"/>
<dbReference type="InterPro" id="IPR036412">
    <property type="entry name" value="HAD-like_sf"/>
</dbReference>
<comment type="pathway">
    <text evidence="2">Amino-acid biosynthesis; L-serine biosynthesis; L-serine from 3-phospho-D-glycerate: step 3/3.</text>
</comment>
<evidence type="ECO:0000256" key="5">
    <source>
        <dbReference type="ARBA" id="ARBA00022723"/>
    </source>
</evidence>
<evidence type="ECO:0000256" key="1">
    <source>
        <dbReference type="ARBA" id="ARBA00001946"/>
    </source>
</evidence>
<evidence type="ECO:0000256" key="4">
    <source>
        <dbReference type="ARBA" id="ARBA00022605"/>
    </source>
</evidence>